<dbReference type="SMART" id="SM00388">
    <property type="entry name" value="HisKA"/>
    <property type="match status" value="1"/>
</dbReference>
<dbReference type="PROSITE" id="PS50112">
    <property type="entry name" value="PAS"/>
    <property type="match status" value="1"/>
</dbReference>
<comment type="catalytic activity">
    <reaction evidence="1">
        <text>ATP + protein L-histidine = ADP + protein N-phospho-L-histidine.</text>
        <dbReference type="EC" id="2.7.13.3"/>
    </reaction>
</comment>
<dbReference type="InterPro" id="IPR000014">
    <property type="entry name" value="PAS"/>
</dbReference>
<keyword evidence="11" id="KW-0902">Two-component regulatory system</keyword>
<comment type="subcellular location">
    <subcellularLocation>
        <location evidence="2">Membrane</location>
        <topology evidence="2">Multi-pass membrane protein</topology>
    </subcellularLocation>
</comment>
<dbReference type="InterPro" id="IPR013767">
    <property type="entry name" value="PAS_fold"/>
</dbReference>
<dbReference type="InterPro" id="IPR035965">
    <property type="entry name" value="PAS-like_dom_sf"/>
</dbReference>
<keyword evidence="10 13" id="KW-1133">Transmembrane helix</keyword>
<dbReference type="SUPFAM" id="SSF55785">
    <property type="entry name" value="PYP-like sensor domain (PAS domain)"/>
    <property type="match status" value="1"/>
</dbReference>
<evidence type="ECO:0000259" key="16">
    <source>
        <dbReference type="PROSITE" id="PS50885"/>
    </source>
</evidence>
<keyword evidence="8 17" id="KW-0418">Kinase</keyword>
<dbReference type="SMART" id="SM00387">
    <property type="entry name" value="HATPase_c"/>
    <property type="match status" value="1"/>
</dbReference>
<dbReference type="Gene3D" id="6.10.340.10">
    <property type="match status" value="1"/>
</dbReference>
<evidence type="ECO:0000256" key="4">
    <source>
        <dbReference type="ARBA" id="ARBA00022553"/>
    </source>
</evidence>
<dbReference type="PRINTS" id="PR00344">
    <property type="entry name" value="BCTRLSENSOR"/>
</dbReference>
<evidence type="ECO:0000256" key="7">
    <source>
        <dbReference type="ARBA" id="ARBA00022741"/>
    </source>
</evidence>
<evidence type="ECO:0000313" key="18">
    <source>
        <dbReference type="Proteomes" id="UP000765802"/>
    </source>
</evidence>
<evidence type="ECO:0000256" key="13">
    <source>
        <dbReference type="SAM" id="Phobius"/>
    </source>
</evidence>
<evidence type="ECO:0000256" key="9">
    <source>
        <dbReference type="ARBA" id="ARBA00022840"/>
    </source>
</evidence>
<protein>
    <recommendedName>
        <fullName evidence="3">histidine kinase</fullName>
        <ecNumber evidence="3">2.7.13.3</ecNumber>
    </recommendedName>
</protein>
<dbReference type="PANTHER" id="PTHR42878">
    <property type="entry name" value="TWO-COMPONENT HISTIDINE KINASE"/>
    <property type="match status" value="1"/>
</dbReference>
<evidence type="ECO:0000256" key="11">
    <source>
        <dbReference type="ARBA" id="ARBA00023012"/>
    </source>
</evidence>
<reference evidence="17 18" key="1">
    <citation type="submission" date="2016-07" db="EMBL/GenBank/DDBJ databases">
        <title>Genome analysis of Flavihumibacter stibioxidans YS-17.</title>
        <authorList>
            <person name="Shi K."/>
            <person name="Han Y."/>
            <person name="Wang G."/>
        </authorList>
    </citation>
    <scope>NUCLEOTIDE SEQUENCE [LARGE SCALE GENOMIC DNA]</scope>
    <source>
        <strain evidence="17 18">YS-17</strain>
    </source>
</reference>
<keyword evidence="9" id="KW-0067">ATP-binding</keyword>
<dbReference type="InterPro" id="IPR003661">
    <property type="entry name" value="HisK_dim/P_dom"/>
</dbReference>
<dbReference type="EMBL" id="MBUA01000029">
    <property type="protein sequence ID" value="MBC6492669.1"/>
    <property type="molecule type" value="Genomic_DNA"/>
</dbReference>
<dbReference type="CDD" id="cd00082">
    <property type="entry name" value="HisKA"/>
    <property type="match status" value="1"/>
</dbReference>
<dbReference type="Pfam" id="PF00512">
    <property type="entry name" value="HisKA"/>
    <property type="match status" value="1"/>
</dbReference>
<keyword evidence="6 13" id="KW-0812">Transmembrane</keyword>
<dbReference type="SUPFAM" id="SSF55874">
    <property type="entry name" value="ATPase domain of HSP90 chaperone/DNA topoisomerase II/histidine kinase"/>
    <property type="match status" value="1"/>
</dbReference>
<dbReference type="GO" id="GO:0016301">
    <property type="term" value="F:kinase activity"/>
    <property type="evidence" value="ECO:0007669"/>
    <property type="project" value="UniProtKB-KW"/>
</dbReference>
<evidence type="ECO:0000256" key="3">
    <source>
        <dbReference type="ARBA" id="ARBA00012438"/>
    </source>
</evidence>
<evidence type="ECO:0000256" key="6">
    <source>
        <dbReference type="ARBA" id="ARBA00022692"/>
    </source>
</evidence>
<dbReference type="SUPFAM" id="SSF47384">
    <property type="entry name" value="Homodimeric domain of signal transducing histidine kinase"/>
    <property type="match status" value="1"/>
</dbReference>
<evidence type="ECO:0000256" key="2">
    <source>
        <dbReference type="ARBA" id="ARBA00004141"/>
    </source>
</evidence>
<dbReference type="CDD" id="cd00075">
    <property type="entry name" value="HATPase"/>
    <property type="match status" value="1"/>
</dbReference>
<dbReference type="Pfam" id="PF02518">
    <property type="entry name" value="HATPase_c"/>
    <property type="match status" value="1"/>
</dbReference>
<evidence type="ECO:0000256" key="8">
    <source>
        <dbReference type="ARBA" id="ARBA00022777"/>
    </source>
</evidence>
<sequence length="569" mass="63522">MAISVKNKIWLGTLFLFVLLLLTGGVGVYYIVQLKDQAKAVLQDNYESLSYAHAMQQQLDAPGLIQLNGTVPFDSLLRLQEENITEPGEKELTNKLRADFEKLKTTGRADSLVSQMRFNIQEIISLNMGAINEKSRKAETAATSAFNYIIGLAGIIFIIAFTFIVNFPAVITNPVKAFTVAIKEISKKNYKHRIHLNRQDEFGSMAEAFNEMAERLEYFESSNLKKLMFEKSRAEAVINSLKDASIGIDKAGTILFANAQALQLLGVKARDIVGKKAEEINSKNDLFRFLISNENKVPFKVVLDNKENYFISEIIEVDQEETKSRVIVMKNVTSFKELDVAKTNFIATISHELKTPLASSDFSLKLLENQHTGSLNKEQAELVQHIKQDNQRILKILSELLNMAQVEAGRIQLNWQKIPASVIIDGAINTVTSAAKEKNIQVEVKPGSSLPYVEVDAEKTTWVLNNFLTNAIKYSPENSIVTIDVDYKDDNITFSVQDNGPGISKEYLNRIFERYFQVPGSKSKGTGLGLAISKDFIEAQGGKIGVESEIGKGARFWFMLPGKAILNQS</sequence>
<evidence type="ECO:0000259" key="14">
    <source>
        <dbReference type="PROSITE" id="PS50109"/>
    </source>
</evidence>
<keyword evidence="4" id="KW-0597">Phosphoprotein</keyword>
<keyword evidence="12 13" id="KW-0472">Membrane</keyword>
<feature type="transmembrane region" description="Helical" evidence="13">
    <location>
        <begin position="12"/>
        <end position="32"/>
    </location>
</feature>
<dbReference type="Proteomes" id="UP000765802">
    <property type="component" value="Unassembled WGS sequence"/>
</dbReference>
<feature type="domain" description="HAMP" evidence="16">
    <location>
        <begin position="169"/>
        <end position="221"/>
    </location>
</feature>
<dbReference type="EC" id="2.7.13.3" evidence="3"/>
<dbReference type="InterPro" id="IPR050351">
    <property type="entry name" value="BphY/WalK/GraS-like"/>
</dbReference>
<dbReference type="PROSITE" id="PS50109">
    <property type="entry name" value="HIS_KIN"/>
    <property type="match status" value="1"/>
</dbReference>
<dbReference type="SUPFAM" id="SSF158472">
    <property type="entry name" value="HAMP domain-like"/>
    <property type="match status" value="1"/>
</dbReference>
<dbReference type="Gene3D" id="1.10.287.130">
    <property type="match status" value="1"/>
</dbReference>
<evidence type="ECO:0000313" key="17">
    <source>
        <dbReference type="EMBL" id="MBC6492669.1"/>
    </source>
</evidence>
<feature type="transmembrane region" description="Helical" evidence="13">
    <location>
        <begin position="145"/>
        <end position="165"/>
    </location>
</feature>
<dbReference type="SMART" id="SM00091">
    <property type="entry name" value="PAS"/>
    <property type="match status" value="1"/>
</dbReference>
<dbReference type="Gene3D" id="3.30.450.20">
    <property type="entry name" value="PAS domain"/>
    <property type="match status" value="1"/>
</dbReference>
<accession>A0ABR7MDS2</accession>
<evidence type="ECO:0000256" key="1">
    <source>
        <dbReference type="ARBA" id="ARBA00000085"/>
    </source>
</evidence>
<dbReference type="Gene3D" id="3.30.565.10">
    <property type="entry name" value="Histidine kinase-like ATPase, C-terminal domain"/>
    <property type="match status" value="1"/>
</dbReference>
<feature type="domain" description="PAS" evidence="15">
    <location>
        <begin position="230"/>
        <end position="275"/>
    </location>
</feature>
<dbReference type="PANTHER" id="PTHR42878:SF7">
    <property type="entry name" value="SENSOR HISTIDINE KINASE GLRK"/>
    <property type="match status" value="1"/>
</dbReference>
<dbReference type="InterPro" id="IPR004358">
    <property type="entry name" value="Sig_transdc_His_kin-like_C"/>
</dbReference>
<dbReference type="InterPro" id="IPR005467">
    <property type="entry name" value="His_kinase_dom"/>
</dbReference>
<dbReference type="SMART" id="SM00304">
    <property type="entry name" value="HAMP"/>
    <property type="match status" value="1"/>
</dbReference>
<gene>
    <name evidence="17" type="ORF">BC349_16555</name>
</gene>
<dbReference type="PROSITE" id="PS50885">
    <property type="entry name" value="HAMP"/>
    <property type="match status" value="1"/>
</dbReference>
<keyword evidence="18" id="KW-1185">Reference proteome</keyword>
<dbReference type="InterPro" id="IPR003594">
    <property type="entry name" value="HATPase_dom"/>
</dbReference>
<dbReference type="InterPro" id="IPR036097">
    <property type="entry name" value="HisK_dim/P_sf"/>
</dbReference>
<keyword evidence="7" id="KW-0547">Nucleotide-binding</keyword>
<name>A0ABR7MDS2_9BACT</name>
<dbReference type="CDD" id="cd06225">
    <property type="entry name" value="HAMP"/>
    <property type="match status" value="1"/>
</dbReference>
<comment type="caution">
    <text evidence="17">The sequence shown here is derived from an EMBL/GenBank/DDBJ whole genome shotgun (WGS) entry which is preliminary data.</text>
</comment>
<evidence type="ECO:0000259" key="15">
    <source>
        <dbReference type="PROSITE" id="PS50112"/>
    </source>
</evidence>
<dbReference type="CDD" id="cd00130">
    <property type="entry name" value="PAS"/>
    <property type="match status" value="1"/>
</dbReference>
<organism evidence="17 18">
    <name type="scientific">Flavihumibacter stibioxidans</name>
    <dbReference type="NCBI Taxonomy" id="1834163"/>
    <lineage>
        <taxon>Bacteria</taxon>
        <taxon>Pseudomonadati</taxon>
        <taxon>Bacteroidota</taxon>
        <taxon>Chitinophagia</taxon>
        <taxon>Chitinophagales</taxon>
        <taxon>Chitinophagaceae</taxon>
        <taxon>Flavihumibacter</taxon>
    </lineage>
</organism>
<dbReference type="InterPro" id="IPR003660">
    <property type="entry name" value="HAMP_dom"/>
</dbReference>
<feature type="domain" description="Histidine kinase" evidence="14">
    <location>
        <begin position="348"/>
        <end position="564"/>
    </location>
</feature>
<evidence type="ECO:0000256" key="12">
    <source>
        <dbReference type="ARBA" id="ARBA00023136"/>
    </source>
</evidence>
<evidence type="ECO:0000256" key="10">
    <source>
        <dbReference type="ARBA" id="ARBA00022989"/>
    </source>
</evidence>
<dbReference type="Pfam" id="PF00672">
    <property type="entry name" value="HAMP"/>
    <property type="match status" value="1"/>
</dbReference>
<evidence type="ECO:0000256" key="5">
    <source>
        <dbReference type="ARBA" id="ARBA00022679"/>
    </source>
</evidence>
<proteinExistence type="predicted"/>
<dbReference type="Pfam" id="PF00989">
    <property type="entry name" value="PAS"/>
    <property type="match status" value="1"/>
</dbReference>
<keyword evidence="5" id="KW-0808">Transferase</keyword>
<dbReference type="InterPro" id="IPR036890">
    <property type="entry name" value="HATPase_C_sf"/>
</dbReference>